<gene>
    <name evidence="1" type="ORF">GBAR_LOCUS17384</name>
</gene>
<dbReference type="Proteomes" id="UP001174909">
    <property type="component" value="Unassembled WGS sequence"/>
</dbReference>
<comment type="caution">
    <text evidence="1">The sequence shown here is derived from an EMBL/GenBank/DDBJ whole genome shotgun (WGS) entry which is preliminary data.</text>
</comment>
<keyword evidence="2" id="KW-1185">Reference proteome</keyword>
<evidence type="ECO:0000313" key="2">
    <source>
        <dbReference type="Proteomes" id="UP001174909"/>
    </source>
</evidence>
<dbReference type="AlphaFoldDB" id="A0AA35WXV2"/>
<name>A0AA35WXV2_GEOBA</name>
<protein>
    <submittedName>
        <fullName evidence="1">Uncharacterized protein</fullName>
    </submittedName>
</protein>
<reference evidence="1" key="1">
    <citation type="submission" date="2023-03" db="EMBL/GenBank/DDBJ databases">
        <authorList>
            <person name="Steffen K."/>
            <person name="Cardenas P."/>
        </authorList>
    </citation>
    <scope>NUCLEOTIDE SEQUENCE</scope>
</reference>
<organism evidence="1 2">
    <name type="scientific">Geodia barretti</name>
    <name type="common">Barrett's horny sponge</name>
    <dbReference type="NCBI Taxonomy" id="519541"/>
    <lineage>
        <taxon>Eukaryota</taxon>
        <taxon>Metazoa</taxon>
        <taxon>Porifera</taxon>
        <taxon>Demospongiae</taxon>
        <taxon>Heteroscleromorpha</taxon>
        <taxon>Tetractinellida</taxon>
        <taxon>Astrophorina</taxon>
        <taxon>Geodiidae</taxon>
        <taxon>Geodia</taxon>
    </lineage>
</organism>
<accession>A0AA35WXV2</accession>
<dbReference type="EMBL" id="CASHTH010002491">
    <property type="protein sequence ID" value="CAI8030670.1"/>
    <property type="molecule type" value="Genomic_DNA"/>
</dbReference>
<proteinExistence type="predicted"/>
<sequence>MENTAEIINNVDTVKKKAKTVVLYFTNCWWTLSCAISTCINNACFVYDGSTL</sequence>
<evidence type="ECO:0000313" key="1">
    <source>
        <dbReference type="EMBL" id="CAI8030670.1"/>
    </source>
</evidence>